<dbReference type="AlphaFoldDB" id="A0A9E8RUT3"/>
<evidence type="ECO:0000313" key="2">
    <source>
        <dbReference type="Proteomes" id="UP001164718"/>
    </source>
</evidence>
<protein>
    <submittedName>
        <fullName evidence="1">Uncharacterized protein</fullName>
    </submittedName>
</protein>
<proteinExistence type="predicted"/>
<name>A0A9E8RUT3_9BACI</name>
<sequence length="96" mass="11531">MNTYYRELSELVYGRFGIDPYERVVYGYFYLTIQDYLLAVSNQDPVKNIYCLLRSFHNSDQALNYLKETISRIIEETVWGDATYTHSYQNRMKEMT</sequence>
<dbReference type="Proteomes" id="UP001164718">
    <property type="component" value="Chromosome"/>
</dbReference>
<reference evidence="1" key="1">
    <citation type="submission" date="2022-09" db="EMBL/GenBank/DDBJ databases">
        <title>Complete Genomes of Fervidibacillus albus and Fervidibacillus halotolerans isolated from tidal flat sediments.</title>
        <authorList>
            <person name="Kwon K.K."/>
            <person name="Yang S.-H."/>
            <person name="Park M.J."/>
            <person name="Oh H.-M."/>
        </authorList>
    </citation>
    <scope>NUCLEOTIDE SEQUENCE</scope>
    <source>
        <strain evidence="1">MEBiC13591</strain>
    </source>
</reference>
<evidence type="ECO:0000313" key="1">
    <source>
        <dbReference type="EMBL" id="WAA08579.1"/>
    </source>
</evidence>
<dbReference type="EMBL" id="CP106878">
    <property type="protein sequence ID" value="WAA08579.1"/>
    <property type="molecule type" value="Genomic_DNA"/>
</dbReference>
<gene>
    <name evidence="1" type="ORF">OE104_07955</name>
</gene>
<organism evidence="1 2">
    <name type="scientific">Fervidibacillus albus</name>
    <dbReference type="NCBI Taxonomy" id="2980026"/>
    <lineage>
        <taxon>Bacteria</taxon>
        <taxon>Bacillati</taxon>
        <taxon>Bacillota</taxon>
        <taxon>Bacilli</taxon>
        <taxon>Bacillales</taxon>
        <taxon>Bacillaceae</taxon>
        <taxon>Fervidibacillus</taxon>
    </lineage>
</organism>
<dbReference type="RefSeq" id="WP_275416357.1">
    <property type="nucleotide sequence ID" value="NZ_CP106878.1"/>
</dbReference>
<accession>A0A9E8RUT3</accession>
<keyword evidence="2" id="KW-1185">Reference proteome</keyword>
<dbReference type="KEGG" id="faf:OE104_07955"/>